<keyword evidence="14 16" id="KW-0378">Hydrolase</keyword>
<dbReference type="HAMAP" id="MF_00052_B">
    <property type="entry name" value="RNase_HII_B"/>
    <property type="match status" value="1"/>
</dbReference>
<dbReference type="GO" id="GO:0052693">
    <property type="term" value="F:epoxyqueuosine reductase activity"/>
    <property type="evidence" value="ECO:0007669"/>
    <property type="project" value="UniProtKB-UniRule"/>
</dbReference>
<dbReference type="InterPro" id="IPR003828">
    <property type="entry name" value="QueH"/>
</dbReference>
<feature type="binding site" evidence="14 16">
    <location>
        <position position="7"/>
    </location>
    <ligand>
        <name>a divalent metal cation</name>
        <dbReference type="ChEBI" id="CHEBI:60240"/>
    </ligand>
</feature>
<dbReference type="PANTHER" id="PTHR36701">
    <property type="entry name" value="EPOXYQUEUOSINE REDUCTASE QUEH"/>
    <property type="match status" value="1"/>
</dbReference>
<evidence type="ECO:0000256" key="15">
    <source>
        <dbReference type="HAMAP-Rule" id="MF_02089"/>
    </source>
</evidence>
<keyword evidence="14 16" id="KW-0255">Endonuclease</keyword>
<comment type="cofactor">
    <cofactor evidence="14 16">
        <name>Mn(2+)</name>
        <dbReference type="ChEBI" id="CHEBI:29035"/>
    </cofactor>
    <cofactor evidence="14 16">
        <name>Mg(2+)</name>
        <dbReference type="ChEBI" id="CHEBI:18420"/>
    </cofactor>
    <text evidence="14 16">Manganese or magnesium. Binds 1 divalent metal ion per monomer in the absence of substrate. May bind a second metal ion after substrate binding.</text>
</comment>
<dbReference type="SUPFAM" id="SSF53098">
    <property type="entry name" value="Ribonuclease H-like"/>
    <property type="match status" value="1"/>
</dbReference>
<dbReference type="HAMAP" id="MF_02089">
    <property type="entry name" value="QueH"/>
    <property type="match status" value="1"/>
</dbReference>
<evidence type="ECO:0000256" key="3">
    <source>
        <dbReference type="ARBA" id="ARBA00008207"/>
    </source>
</evidence>
<dbReference type="GO" id="GO:0004523">
    <property type="term" value="F:RNA-DNA hybrid ribonuclease activity"/>
    <property type="evidence" value="ECO:0007669"/>
    <property type="project" value="UniProtKB-UniRule"/>
</dbReference>
<keyword evidence="11 15" id="KW-1015">Disulfide bond</keyword>
<feature type="domain" description="RNase H type-2" evidence="18">
    <location>
        <begin position="1"/>
        <end position="188"/>
    </location>
</feature>
<keyword evidence="4 15" id="KW-0004">4Fe-4S</keyword>
<dbReference type="GO" id="GO:0030145">
    <property type="term" value="F:manganese ion binding"/>
    <property type="evidence" value="ECO:0007669"/>
    <property type="project" value="UniProtKB-UniRule"/>
</dbReference>
<keyword evidence="5 15" id="KW-0819">tRNA processing</keyword>
<dbReference type="NCBIfam" id="NF000595">
    <property type="entry name" value="PRK00015.1-3"/>
    <property type="match status" value="1"/>
</dbReference>
<keyword evidence="14 16" id="KW-0540">Nuclease</keyword>
<dbReference type="GO" id="GO:0005737">
    <property type="term" value="C:cytoplasm"/>
    <property type="evidence" value="ECO:0007669"/>
    <property type="project" value="UniProtKB-SubCell"/>
</dbReference>
<dbReference type="InterPro" id="IPR036397">
    <property type="entry name" value="RNaseH_sf"/>
</dbReference>
<accession>A0A1G6LAC0</accession>
<feature type="binding site" evidence="15">
    <location>
        <position position="277"/>
    </location>
    <ligand>
        <name>[4Fe-4S] cluster</name>
        <dbReference type="ChEBI" id="CHEBI:49883"/>
    </ligand>
</feature>
<dbReference type="PANTHER" id="PTHR36701:SF1">
    <property type="entry name" value="EPOXYQUEUOSINE REDUCTASE QUEH"/>
    <property type="match status" value="1"/>
</dbReference>
<dbReference type="GO" id="GO:0008616">
    <property type="term" value="P:tRNA queuosine(34) biosynthetic process"/>
    <property type="evidence" value="ECO:0007669"/>
    <property type="project" value="UniProtKB-UniRule"/>
</dbReference>
<evidence type="ECO:0000256" key="7">
    <source>
        <dbReference type="ARBA" id="ARBA00022785"/>
    </source>
</evidence>
<dbReference type="Pfam" id="PF01351">
    <property type="entry name" value="RNase_HII"/>
    <property type="match status" value="1"/>
</dbReference>
<sequence length="378" mass="43914">MLIAGVDEAGRGPWAGPIVSAVCILPKKLNLIVKDSKVLTQKKREEIYKILTRHSIYGIGIATCKEIDRFGIVKAFELSIKRALLFMPKKPDLLLIDGKDHLNLPVKFKSIIDGDSKIACISAASILAKVSRDHHMILMSQKYPNYAFDQHKGYGTKKHIELLEKFGICDIHRKSFEPIKQFINGTFKPKLLLHACCAPCATSVIERLKEKFRLSIYFFNPNIQPKKEYQLRLKEMIELCKYHNLELIVPEYDPKEWFKKVKLYKNYPEGSKRCTVCYAYRLYKTAVFAKKHNFEYFTTTLSVSPLKKYNTILHIGKTLESLNVLFFEEDFKKKDGFKRSCELSKEFNFYRQNYCGCVYSYHESINRKLKKQAQSNAN</sequence>
<dbReference type="UniPathway" id="UPA00392"/>
<evidence type="ECO:0000256" key="13">
    <source>
        <dbReference type="ARBA" id="ARBA00047415"/>
    </source>
</evidence>
<keyword evidence="20" id="KW-1185">Reference proteome</keyword>
<comment type="pathway">
    <text evidence="2 15">tRNA modification; tRNA-queuosine biosynthesis.</text>
</comment>
<evidence type="ECO:0000256" key="6">
    <source>
        <dbReference type="ARBA" id="ARBA00022723"/>
    </source>
</evidence>
<dbReference type="EC" id="1.17.99.6" evidence="15"/>
<proteinExistence type="inferred from homology"/>
<dbReference type="Pfam" id="PF02677">
    <property type="entry name" value="QueH"/>
    <property type="match status" value="1"/>
</dbReference>
<organism evidence="19 20">
    <name type="scientific">Desulfurella multipotens</name>
    <dbReference type="NCBI Taxonomy" id="79269"/>
    <lineage>
        <taxon>Bacteria</taxon>
        <taxon>Pseudomonadati</taxon>
        <taxon>Campylobacterota</taxon>
        <taxon>Desulfurellia</taxon>
        <taxon>Desulfurellales</taxon>
        <taxon>Desulfurellaceae</taxon>
        <taxon>Desulfurella</taxon>
    </lineage>
</organism>
<evidence type="ECO:0000256" key="9">
    <source>
        <dbReference type="ARBA" id="ARBA00023004"/>
    </source>
</evidence>
<dbReference type="PROSITE" id="PS51975">
    <property type="entry name" value="RNASE_H_2"/>
    <property type="match status" value="1"/>
</dbReference>
<evidence type="ECO:0000256" key="1">
    <source>
        <dbReference type="ARBA" id="ARBA00002268"/>
    </source>
</evidence>
<keyword evidence="9 15" id="KW-0408">Iron</keyword>
<dbReference type="EMBL" id="FMYU01000005">
    <property type="protein sequence ID" value="SDC40141.1"/>
    <property type="molecule type" value="Genomic_DNA"/>
</dbReference>
<evidence type="ECO:0000256" key="16">
    <source>
        <dbReference type="PROSITE-ProRule" id="PRU01319"/>
    </source>
</evidence>
<dbReference type="OrthoDB" id="9803420at2"/>
<dbReference type="CDD" id="cd07182">
    <property type="entry name" value="RNase_HII_bacteria_HII_like"/>
    <property type="match status" value="1"/>
</dbReference>
<feature type="binding site" evidence="15">
    <location>
        <position position="196"/>
    </location>
    <ligand>
        <name>[4Fe-4S] cluster</name>
        <dbReference type="ChEBI" id="CHEBI:49883"/>
    </ligand>
</feature>
<keyword evidence="7 15" id="KW-0671">Queuosine biosynthesis</keyword>
<gene>
    <name evidence="15" type="primary">queH</name>
    <name evidence="14" type="synonym">rnhB</name>
    <name evidence="19" type="ORF">SAMN05660835_00760</name>
</gene>
<keyword evidence="14" id="KW-0464">Manganese</keyword>
<evidence type="ECO:0000256" key="2">
    <source>
        <dbReference type="ARBA" id="ARBA00004691"/>
    </source>
</evidence>
<evidence type="ECO:0000256" key="5">
    <source>
        <dbReference type="ARBA" id="ARBA00022694"/>
    </source>
</evidence>
<comment type="catalytic activity">
    <reaction evidence="14 16 17">
        <text>Endonucleolytic cleavage to 5'-phosphomonoester.</text>
        <dbReference type="EC" id="3.1.26.4"/>
    </reaction>
</comment>
<dbReference type="Gene3D" id="3.30.420.10">
    <property type="entry name" value="Ribonuclease H-like superfamily/Ribonuclease H"/>
    <property type="match status" value="1"/>
</dbReference>
<comment type="function">
    <text evidence="1 15">Catalyzes the conversion of epoxyqueuosine (oQ) to queuosine (Q), which is a hypermodified base found in the wobble positions of tRNA(Asp), tRNA(Asn), tRNA(His) and tRNA(Tyr).</text>
</comment>
<keyword evidence="12 15" id="KW-0676">Redox-active center</keyword>
<evidence type="ECO:0000256" key="11">
    <source>
        <dbReference type="ARBA" id="ARBA00023157"/>
    </source>
</evidence>
<evidence type="ECO:0000256" key="10">
    <source>
        <dbReference type="ARBA" id="ARBA00023014"/>
    </source>
</evidence>
<dbReference type="GO" id="GO:0051539">
    <property type="term" value="F:4 iron, 4 sulfur cluster binding"/>
    <property type="evidence" value="ECO:0007669"/>
    <property type="project" value="UniProtKB-UniRule"/>
</dbReference>
<keyword evidence="8 15" id="KW-0560">Oxidoreductase</keyword>
<dbReference type="AlphaFoldDB" id="A0A1G6LAC0"/>
<evidence type="ECO:0000256" key="17">
    <source>
        <dbReference type="RuleBase" id="RU003515"/>
    </source>
</evidence>
<feature type="disulfide bond" description="Redox-active" evidence="15">
    <location>
        <begin position="355"/>
        <end position="357"/>
    </location>
</feature>
<keyword evidence="14" id="KW-0963">Cytoplasm</keyword>
<comment type="subcellular location">
    <subcellularLocation>
        <location evidence="14">Cytoplasm</location>
    </subcellularLocation>
</comment>
<comment type="similarity">
    <text evidence="3 15">Belongs to the QueH family.</text>
</comment>
<protein>
    <recommendedName>
        <fullName evidence="14 15">Multifunctional fusion protein</fullName>
    </recommendedName>
    <domain>
        <recommendedName>
            <fullName evidence="14">Ribonuclease HII</fullName>
            <shortName evidence="14">RNase HII</shortName>
            <ecNumber evidence="14">3.1.26.4</ecNumber>
        </recommendedName>
    </domain>
    <domain>
        <recommendedName>
            <fullName evidence="15">Epoxyqueuosine reductase QueH</fullName>
            <ecNumber evidence="15">1.17.99.6</ecNumber>
        </recommendedName>
        <alternativeName>
            <fullName evidence="15">Queuosine biosynthesis protein QueH</fullName>
        </alternativeName>
    </domain>
</protein>
<feature type="binding site" evidence="15">
    <location>
        <position position="274"/>
    </location>
    <ligand>
        <name>[4Fe-4S] cluster</name>
        <dbReference type="ChEBI" id="CHEBI:49883"/>
    </ligand>
</feature>
<evidence type="ECO:0000256" key="12">
    <source>
        <dbReference type="ARBA" id="ARBA00023284"/>
    </source>
</evidence>
<feature type="binding site" evidence="14 16">
    <location>
        <position position="8"/>
    </location>
    <ligand>
        <name>a divalent metal cation</name>
        <dbReference type="ChEBI" id="CHEBI:60240"/>
    </ligand>
</feature>
<evidence type="ECO:0000256" key="14">
    <source>
        <dbReference type="HAMAP-Rule" id="MF_00052"/>
    </source>
</evidence>
<dbReference type="InterPro" id="IPR022898">
    <property type="entry name" value="RNase_HII"/>
</dbReference>
<dbReference type="GO" id="GO:0003723">
    <property type="term" value="F:RNA binding"/>
    <property type="evidence" value="ECO:0007669"/>
    <property type="project" value="UniProtKB-UniRule"/>
</dbReference>
<dbReference type="InterPro" id="IPR012337">
    <property type="entry name" value="RNaseH-like_sf"/>
</dbReference>
<feature type="binding site" evidence="15">
    <location>
        <position position="197"/>
    </location>
    <ligand>
        <name>[4Fe-4S] cluster</name>
        <dbReference type="ChEBI" id="CHEBI:49883"/>
    </ligand>
</feature>
<dbReference type="RefSeq" id="WP_092128263.1">
    <property type="nucleotide sequence ID" value="NZ_FMYU01000005.1"/>
</dbReference>
<evidence type="ECO:0000313" key="20">
    <source>
        <dbReference type="Proteomes" id="UP000199411"/>
    </source>
</evidence>
<keyword evidence="10 15" id="KW-0411">Iron-sulfur</keyword>
<evidence type="ECO:0000256" key="4">
    <source>
        <dbReference type="ARBA" id="ARBA00022485"/>
    </source>
</evidence>
<feature type="binding site" evidence="14 16">
    <location>
        <position position="97"/>
    </location>
    <ligand>
        <name>a divalent metal cation</name>
        <dbReference type="ChEBI" id="CHEBI:60240"/>
    </ligand>
</feature>
<reference evidence="20" key="1">
    <citation type="submission" date="2016-10" db="EMBL/GenBank/DDBJ databases">
        <authorList>
            <person name="Varghese N."/>
            <person name="Submissions S."/>
        </authorList>
    </citation>
    <scope>NUCLEOTIDE SEQUENCE [LARGE SCALE GENOMIC DNA]</scope>
    <source>
        <strain evidence="20">DSM 8415</strain>
    </source>
</reference>
<name>A0A1G6LAC0_9BACT</name>
<comment type="similarity">
    <text evidence="14 17">Belongs to the RNase HII family.</text>
</comment>
<dbReference type="InterPro" id="IPR024567">
    <property type="entry name" value="RNase_HII/HIII_dom"/>
</dbReference>
<comment type="catalytic activity">
    <reaction evidence="13 15">
        <text>epoxyqueuosine(34) in tRNA + AH2 = queuosine(34) in tRNA + A + H2O</text>
        <dbReference type="Rhea" id="RHEA:32159"/>
        <dbReference type="Rhea" id="RHEA-COMP:18571"/>
        <dbReference type="Rhea" id="RHEA-COMP:18582"/>
        <dbReference type="ChEBI" id="CHEBI:13193"/>
        <dbReference type="ChEBI" id="CHEBI:15377"/>
        <dbReference type="ChEBI" id="CHEBI:17499"/>
        <dbReference type="ChEBI" id="CHEBI:194431"/>
        <dbReference type="ChEBI" id="CHEBI:194443"/>
        <dbReference type="EC" id="1.17.99.6"/>
    </reaction>
</comment>
<evidence type="ECO:0000256" key="8">
    <source>
        <dbReference type="ARBA" id="ARBA00023002"/>
    </source>
</evidence>
<evidence type="ECO:0000259" key="18">
    <source>
        <dbReference type="PROSITE" id="PS51975"/>
    </source>
</evidence>
<dbReference type="Proteomes" id="UP000199411">
    <property type="component" value="Unassembled WGS sequence"/>
</dbReference>
<dbReference type="EC" id="3.1.26.4" evidence="14"/>
<dbReference type="GO" id="GO:0006401">
    <property type="term" value="P:RNA catabolic process"/>
    <property type="evidence" value="ECO:0007669"/>
    <property type="project" value="UniProtKB-UniRule"/>
</dbReference>
<comment type="function">
    <text evidence="14 17">Endonuclease that specifically degrades the RNA of RNA-DNA hybrids.</text>
</comment>
<evidence type="ECO:0000313" key="19">
    <source>
        <dbReference type="EMBL" id="SDC40141.1"/>
    </source>
</evidence>
<keyword evidence="6 14" id="KW-0479">Metal-binding</keyword>